<dbReference type="Pfam" id="PF00026">
    <property type="entry name" value="Asp"/>
    <property type="match status" value="1"/>
</dbReference>
<dbReference type="FunFam" id="2.40.70.10:FF:000115">
    <property type="entry name" value="Lysosomal aspartic protease"/>
    <property type="match status" value="1"/>
</dbReference>
<feature type="active site" evidence="5">
    <location>
        <position position="255"/>
    </location>
</feature>
<dbReference type="InterPro" id="IPR021109">
    <property type="entry name" value="Peptidase_aspartic_dom_sf"/>
</dbReference>
<keyword evidence="3" id="KW-0064">Aspartyl protease</keyword>
<dbReference type="SUPFAM" id="SSF50630">
    <property type="entry name" value="Acid proteases"/>
    <property type="match status" value="1"/>
</dbReference>
<dbReference type="PRINTS" id="PR00792">
    <property type="entry name" value="PEPSIN"/>
</dbReference>
<organism evidence="9">
    <name type="scientific">Pseudococcomyxa simplex</name>
    <dbReference type="NCBI Taxonomy" id="464287"/>
    <lineage>
        <taxon>Eukaryota</taxon>
        <taxon>Viridiplantae</taxon>
        <taxon>Chlorophyta</taxon>
        <taxon>core chlorophytes</taxon>
        <taxon>Trebouxiophyceae</taxon>
        <taxon>Chlorellales</taxon>
        <taxon>Oocystaceae</taxon>
        <taxon>Pseudococcomyxa</taxon>
    </lineage>
</organism>
<evidence type="ECO:0000256" key="4">
    <source>
        <dbReference type="ARBA" id="ARBA00022801"/>
    </source>
</evidence>
<proteinExistence type="evidence at transcript level"/>
<dbReference type="PROSITE" id="PS51767">
    <property type="entry name" value="PEPTIDASE_A1"/>
    <property type="match status" value="1"/>
</dbReference>
<evidence type="ECO:0000256" key="6">
    <source>
        <dbReference type="PIRSR" id="PIRSR601461-2"/>
    </source>
</evidence>
<sequence length="381" mass="40239">MRNSCSSFVLICLYVSLPVYCLGGQAVVALHRKSAQLDAVASRASKNVAYFGVFQLGTPPKQFTGCFDTGSSDTWVPSTSCVNPSCMTHNRYSTTASSTFNATTHPFEITYGTGAVAGSVAYETLTMGSGDATIKVPHQGFGMVYDSSMDFLSASCDGLFGLGFPQLSNMRTLPAFFNMMTQGLLDAPTFAIYLNPNPAAEPAGEVQFGGMNTARFTGTVVWTPVIEKSYWTVALGGAKVNGQFVSLQATTAIMDSGTTAILVSATDAAAIHAGIPGVAYDRQGGYYSITGGCDSLSSLPDIAFVIDGKTYSMPPVQWTQSMQGSTGDATNQCISAIIPGGDDHSVILGDNFMRSWYTVYTYDIKTRTAYVGLAEAAAMAQ</sequence>
<feature type="chain" id="PRO_5029590703" evidence="7">
    <location>
        <begin position="22"/>
        <end position="381"/>
    </location>
</feature>
<evidence type="ECO:0000256" key="7">
    <source>
        <dbReference type="SAM" id="SignalP"/>
    </source>
</evidence>
<dbReference type="CDD" id="cd05471">
    <property type="entry name" value="pepsin_like"/>
    <property type="match status" value="1"/>
</dbReference>
<protein>
    <submittedName>
        <fullName evidence="9">Putative extracellular protein CSOL_044</fullName>
    </submittedName>
</protein>
<name>A0A7L9QED7_9CHLO</name>
<dbReference type="GO" id="GO:0004190">
    <property type="term" value="F:aspartic-type endopeptidase activity"/>
    <property type="evidence" value="ECO:0007669"/>
    <property type="project" value="UniProtKB-KW"/>
</dbReference>
<evidence type="ECO:0000256" key="3">
    <source>
        <dbReference type="ARBA" id="ARBA00022750"/>
    </source>
</evidence>
<feature type="domain" description="Peptidase A1" evidence="8">
    <location>
        <begin position="50"/>
        <end position="374"/>
    </location>
</feature>
<dbReference type="EMBL" id="MT438871">
    <property type="protein sequence ID" value="QOL01118.1"/>
    <property type="molecule type" value="mRNA"/>
</dbReference>
<dbReference type="GO" id="GO:0006508">
    <property type="term" value="P:proteolysis"/>
    <property type="evidence" value="ECO:0007669"/>
    <property type="project" value="UniProtKB-KW"/>
</dbReference>
<dbReference type="InterPro" id="IPR034164">
    <property type="entry name" value="Pepsin-like_dom"/>
</dbReference>
<keyword evidence="2" id="KW-0645">Protease</keyword>
<feature type="disulfide bond" evidence="6">
    <location>
        <begin position="293"/>
        <end position="333"/>
    </location>
</feature>
<dbReference type="InterPro" id="IPR001461">
    <property type="entry name" value="Aspartic_peptidase_A1"/>
</dbReference>
<comment type="similarity">
    <text evidence="1">Belongs to the peptidase A1 family.</text>
</comment>
<evidence type="ECO:0000256" key="2">
    <source>
        <dbReference type="ARBA" id="ARBA00022670"/>
    </source>
</evidence>
<evidence type="ECO:0000259" key="8">
    <source>
        <dbReference type="PROSITE" id="PS51767"/>
    </source>
</evidence>
<evidence type="ECO:0000256" key="1">
    <source>
        <dbReference type="ARBA" id="ARBA00007447"/>
    </source>
</evidence>
<dbReference type="Gene3D" id="2.40.70.10">
    <property type="entry name" value="Acid Proteases"/>
    <property type="match status" value="2"/>
</dbReference>
<accession>A0A7L9QED7</accession>
<keyword evidence="4" id="KW-0378">Hydrolase</keyword>
<keyword evidence="6" id="KW-1015">Disulfide bond</keyword>
<feature type="disulfide bond" evidence="6">
    <location>
        <begin position="81"/>
        <end position="86"/>
    </location>
</feature>
<evidence type="ECO:0000313" key="9">
    <source>
        <dbReference type="EMBL" id="QOL01118.1"/>
    </source>
</evidence>
<dbReference type="PANTHER" id="PTHR47966:SF51">
    <property type="entry name" value="BETA-SITE APP-CLEAVING ENZYME, ISOFORM A-RELATED"/>
    <property type="match status" value="1"/>
</dbReference>
<feature type="signal peptide" evidence="7">
    <location>
        <begin position="1"/>
        <end position="21"/>
    </location>
</feature>
<keyword evidence="7" id="KW-0732">Signal</keyword>
<feature type="active site" evidence="5">
    <location>
        <position position="68"/>
    </location>
</feature>
<reference evidence="9" key="1">
    <citation type="journal article" date="2020" name="Microb. Ecol.">
        <title>The Under-explored Extracellular Proteome of Aero-Terrestrial Microalgae Provides Clues on Different Mechanisms of Desiccation Tolerance in Non-Model Organisms.</title>
        <authorList>
            <person name="Gonzalez-Hourcade M."/>
            <person name="Del Campo E.M."/>
            <person name="Casano L.M."/>
        </authorList>
    </citation>
    <scope>NUCLEOTIDE SEQUENCE</scope>
    <source>
        <strain evidence="9">SAG 216-12</strain>
    </source>
</reference>
<dbReference type="PANTHER" id="PTHR47966">
    <property type="entry name" value="BETA-SITE APP-CLEAVING ENZYME, ISOFORM A-RELATED"/>
    <property type="match status" value="1"/>
</dbReference>
<dbReference type="InterPro" id="IPR033121">
    <property type="entry name" value="PEPTIDASE_A1"/>
</dbReference>
<evidence type="ECO:0000256" key="5">
    <source>
        <dbReference type="PIRSR" id="PIRSR601461-1"/>
    </source>
</evidence>
<dbReference type="AlphaFoldDB" id="A0A7L9QED7"/>